<comment type="caution">
    <text evidence="2">The sequence shown here is derived from an EMBL/GenBank/DDBJ whole genome shotgun (WGS) entry which is preliminary data.</text>
</comment>
<reference evidence="2" key="1">
    <citation type="submission" date="2021-03" db="EMBL/GenBank/DDBJ databases">
        <authorList>
            <person name="Tagirdzhanova G."/>
        </authorList>
    </citation>
    <scope>NUCLEOTIDE SEQUENCE</scope>
</reference>
<feature type="compositionally biased region" description="Polar residues" evidence="1">
    <location>
        <begin position="465"/>
        <end position="482"/>
    </location>
</feature>
<proteinExistence type="predicted"/>
<evidence type="ECO:0000313" key="2">
    <source>
        <dbReference type="EMBL" id="CAF9904028.1"/>
    </source>
</evidence>
<gene>
    <name evidence="2" type="ORF">HETSPECPRED_003323</name>
</gene>
<keyword evidence="3" id="KW-1185">Reference proteome</keyword>
<feature type="region of interest" description="Disordered" evidence="1">
    <location>
        <begin position="453"/>
        <end position="502"/>
    </location>
</feature>
<dbReference type="Proteomes" id="UP000664521">
    <property type="component" value="Unassembled WGS sequence"/>
</dbReference>
<sequence>MSTIPMKLCEKIGTKRRRRRKELDRINEWHEAPTAMASQASRQESQSLIKKLDQEIEFIQSLRERRYRTFAPEVCPEIPSIDGTRNALGDGSTIHDDAIPTIAFDAPPYGLPRRVLACGNIEIGGANEEVYIPNRSDTLPASPSSSSYISADYQSRNYELERKHLKPMVAQQAASSVALRRLFRQYEIINAISRLSVRDFNNSVDLIEPQLPPRRLSERLQTMVETSPRRWLAIRRKIHNVDDSALLKILKIFEQALETTDKFMPLSNASDKIKTTERWFLNHRMQFHDYSSGEKFWFTYVEESGKLRRITVSCDYRNALTESLENDLQALRFQRDKSALIYESISMSLPDIQFYDTVTNLRLQTVDDRLQVHVTEDANEIASNFKIDETNTDYITYIKARRFVMAITLKDLYAATRRKRCTAAPRCGSNPYDDFIKLRHGAAKELEDHLNECGRTRSGDYSPAGSVQPTQESHSTTNSSNDIHAATESSETKENIQSQISQAVPKLTSPAIIDIGPEGRWLLMCAKTNMKPTSLTQLDVCTSSSDRELFQALKQAYTGLKSRMSRIFSLKAVKSIKSVQFELYIKNHVHIRKVPDLPPRK</sequence>
<evidence type="ECO:0000313" key="3">
    <source>
        <dbReference type="Proteomes" id="UP000664521"/>
    </source>
</evidence>
<organism evidence="2 3">
    <name type="scientific">Heterodermia speciosa</name>
    <dbReference type="NCBI Taxonomy" id="116794"/>
    <lineage>
        <taxon>Eukaryota</taxon>
        <taxon>Fungi</taxon>
        <taxon>Dikarya</taxon>
        <taxon>Ascomycota</taxon>
        <taxon>Pezizomycotina</taxon>
        <taxon>Lecanoromycetes</taxon>
        <taxon>OSLEUM clade</taxon>
        <taxon>Lecanoromycetidae</taxon>
        <taxon>Caliciales</taxon>
        <taxon>Physciaceae</taxon>
        <taxon>Heterodermia</taxon>
    </lineage>
</organism>
<accession>A0A8H3I483</accession>
<evidence type="ECO:0000256" key="1">
    <source>
        <dbReference type="SAM" id="MobiDB-lite"/>
    </source>
</evidence>
<dbReference type="OrthoDB" id="9988102at2759"/>
<protein>
    <submittedName>
        <fullName evidence="2">Uncharacterized protein</fullName>
    </submittedName>
</protein>
<dbReference type="EMBL" id="CAJPDS010000002">
    <property type="protein sequence ID" value="CAF9904028.1"/>
    <property type="molecule type" value="Genomic_DNA"/>
</dbReference>
<name>A0A8H3I483_9LECA</name>
<dbReference type="AlphaFoldDB" id="A0A8H3I483"/>